<keyword evidence="3" id="KW-1185">Reference proteome</keyword>
<organism evidence="2 3">
    <name type="scientific">Zingiber officinale</name>
    <name type="common">Ginger</name>
    <name type="synonym">Amomum zingiber</name>
    <dbReference type="NCBI Taxonomy" id="94328"/>
    <lineage>
        <taxon>Eukaryota</taxon>
        <taxon>Viridiplantae</taxon>
        <taxon>Streptophyta</taxon>
        <taxon>Embryophyta</taxon>
        <taxon>Tracheophyta</taxon>
        <taxon>Spermatophyta</taxon>
        <taxon>Magnoliopsida</taxon>
        <taxon>Liliopsida</taxon>
        <taxon>Zingiberales</taxon>
        <taxon>Zingiberaceae</taxon>
        <taxon>Zingiber</taxon>
    </lineage>
</organism>
<comment type="caution">
    <text evidence="2">The sequence shown here is derived from an EMBL/GenBank/DDBJ whole genome shotgun (WGS) entry which is preliminary data.</text>
</comment>
<gene>
    <name evidence="2" type="ORF">ZIOFF_068275</name>
</gene>
<proteinExistence type="predicted"/>
<accession>A0A8J5EEK4</accession>
<evidence type="ECO:0000313" key="2">
    <source>
        <dbReference type="EMBL" id="KAG6474349.1"/>
    </source>
</evidence>
<dbReference type="PANTHER" id="PTHR47382">
    <property type="entry name" value="U-BOX DOMAIN-CONTAINING PROTEIN 52-LIKE"/>
    <property type="match status" value="1"/>
</dbReference>
<protein>
    <submittedName>
        <fullName evidence="2">Uncharacterized protein</fullName>
    </submittedName>
</protein>
<reference evidence="2 3" key="1">
    <citation type="submission" date="2020-08" db="EMBL/GenBank/DDBJ databases">
        <title>Plant Genome Project.</title>
        <authorList>
            <person name="Zhang R.-G."/>
        </authorList>
    </citation>
    <scope>NUCLEOTIDE SEQUENCE [LARGE SCALE GENOMIC DNA]</scope>
    <source>
        <tissue evidence="2">Rhizome</tissue>
    </source>
</reference>
<feature type="compositionally biased region" description="Basic and acidic residues" evidence="1">
    <location>
        <begin position="124"/>
        <end position="137"/>
    </location>
</feature>
<sequence length="228" mass="25430">MLPRDQVSQAQVNSYLDQERVKRRDMLQKFLAECQKSRMNFDTHLIESDQIVKAVAELIEVLHIKRLIVGVNKSNLRKMKKASCKAVQIQKSAAQYCEVKIICEGREVRDPEQSTVISPAAESLSHDKNTTDGKRTNDEVSEAKQGAVSCSCFSVKLFSIPQHKILVEQTLSAGIKGIKKKIKTTAWQNLVVSNQCRGMRSANGWSFAVARAEGRRVGGEHKLGHIVG</sequence>
<dbReference type="Proteomes" id="UP000734854">
    <property type="component" value="Unassembled WGS sequence"/>
</dbReference>
<dbReference type="EMBL" id="JACMSC010000019">
    <property type="protein sequence ID" value="KAG6474349.1"/>
    <property type="molecule type" value="Genomic_DNA"/>
</dbReference>
<dbReference type="AlphaFoldDB" id="A0A8J5EEK4"/>
<evidence type="ECO:0000256" key="1">
    <source>
        <dbReference type="SAM" id="MobiDB-lite"/>
    </source>
</evidence>
<evidence type="ECO:0000313" key="3">
    <source>
        <dbReference type="Proteomes" id="UP000734854"/>
    </source>
</evidence>
<name>A0A8J5EEK4_ZINOF</name>
<dbReference type="PANTHER" id="PTHR47382:SF3">
    <property type="entry name" value="ADENINE NUCLEOTIDE ALPHA HYDROLASES-LIKE SUPERFAMILY PROTEIN"/>
    <property type="match status" value="1"/>
</dbReference>
<feature type="region of interest" description="Disordered" evidence="1">
    <location>
        <begin position="114"/>
        <end position="137"/>
    </location>
</feature>